<accession>A0A563EEE4</accession>
<reference evidence="2 3" key="1">
    <citation type="submission" date="2019-07" db="EMBL/GenBank/DDBJ databases">
        <title>Lentzea xizangensis sp. nov., isolated from Qinghai-Tibetan Plateau Soils.</title>
        <authorList>
            <person name="Huang J."/>
        </authorList>
    </citation>
    <scope>NUCLEOTIDE SEQUENCE [LARGE SCALE GENOMIC DNA]</scope>
    <source>
        <strain evidence="2 3">FXJ1.1311</strain>
    </source>
</reference>
<sequence>MPVAPGRIGSPWASSLSFAPRSYPRRTSGRRQALSTHLELRIRHSRTSYLRIHSTCATSCRTDHYQVRKYDAWYRHITLSMLAAAFLAVAAHEERVRGEKRGTRIEIEYLIPLFCNEIRRLWARLTRPSHPEAHTDHWSDWRRRHQTRARHSHYQRKRIKTSQTAAVAP</sequence>
<evidence type="ECO:0000313" key="3">
    <source>
        <dbReference type="Proteomes" id="UP000316639"/>
    </source>
</evidence>
<protein>
    <submittedName>
        <fullName evidence="2">Uncharacterized protein</fullName>
    </submittedName>
</protein>
<organism evidence="2 3">
    <name type="scientific">Lentzea tibetensis</name>
    <dbReference type="NCBI Taxonomy" id="2591470"/>
    <lineage>
        <taxon>Bacteria</taxon>
        <taxon>Bacillati</taxon>
        <taxon>Actinomycetota</taxon>
        <taxon>Actinomycetes</taxon>
        <taxon>Pseudonocardiales</taxon>
        <taxon>Pseudonocardiaceae</taxon>
        <taxon>Lentzea</taxon>
    </lineage>
</organism>
<feature type="compositionally biased region" description="Basic residues" evidence="1">
    <location>
        <begin position="149"/>
        <end position="160"/>
    </location>
</feature>
<dbReference type="Proteomes" id="UP000316639">
    <property type="component" value="Unassembled WGS sequence"/>
</dbReference>
<dbReference type="EMBL" id="VOBR01000087">
    <property type="protein sequence ID" value="TWP42800.1"/>
    <property type="molecule type" value="Genomic_DNA"/>
</dbReference>
<evidence type="ECO:0000313" key="2">
    <source>
        <dbReference type="EMBL" id="TWP42800.1"/>
    </source>
</evidence>
<proteinExistence type="predicted"/>
<dbReference type="OrthoDB" id="3700476at2"/>
<keyword evidence="3" id="KW-1185">Reference proteome</keyword>
<comment type="caution">
    <text evidence="2">The sequence shown here is derived from an EMBL/GenBank/DDBJ whole genome shotgun (WGS) entry which is preliminary data.</text>
</comment>
<evidence type="ECO:0000256" key="1">
    <source>
        <dbReference type="SAM" id="MobiDB-lite"/>
    </source>
</evidence>
<name>A0A563EEE4_9PSEU</name>
<feature type="region of interest" description="Disordered" evidence="1">
    <location>
        <begin position="149"/>
        <end position="169"/>
    </location>
</feature>
<dbReference type="AlphaFoldDB" id="A0A563EEE4"/>
<gene>
    <name evidence="2" type="ORF">FKR81_43020</name>
</gene>